<comment type="subcellular location">
    <subcellularLocation>
        <location evidence="1">Nucleus</location>
    </subcellularLocation>
</comment>
<evidence type="ECO:0000256" key="5">
    <source>
        <dbReference type="PROSITE-ProRule" id="PRU00221"/>
    </source>
</evidence>
<keyword evidence="4" id="KW-0539">Nucleus</keyword>
<proteinExistence type="predicted"/>
<keyword evidence="7" id="KW-1185">Reference proteome</keyword>
<dbReference type="InterPro" id="IPR019775">
    <property type="entry name" value="WD40_repeat_CS"/>
</dbReference>
<organism evidence="6 7">
    <name type="scientific">Paramecium sonneborni</name>
    <dbReference type="NCBI Taxonomy" id="65129"/>
    <lineage>
        <taxon>Eukaryota</taxon>
        <taxon>Sar</taxon>
        <taxon>Alveolata</taxon>
        <taxon>Ciliophora</taxon>
        <taxon>Intramacronucleata</taxon>
        <taxon>Oligohymenophorea</taxon>
        <taxon>Peniculida</taxon>
        <taxon>Parameciidae</taxon>
        <taxon>Paramecium</taxon>
    </lineage>
</organism>
<accession>A0A8S1KXK0</accession>
<evidence type="ECO:0000313" key="7">
    <source>
        <dbReference type="Proteomes" id="UP000692954"/>
    </source>
</evidence>
<evidence type="ECO:0000256" key="4">
    <source>
        <dbReference type="ARBA" id="ARBA00023242"/>
    </source>
</evidence>
<dbReference type="Proteomes" id="UP000692954">
    <property type="component" value="Unassembled WGS sequence"/>
</dbReference>
<dbReference type="FunFam" id="2.130.10.10:FF:002022">
    <property type="entry name" value="Uncharacterized protein"/>
    <property type="match status" value="1"/>
</dbReference>
<dbReference type="EMBL" id="CAJJDN010000012">
    <property type="protein sequence ID" value="CAD8058635.1"/>
    <property type="molecule type" value="Genomic_DNA"/>
</dbReference>
<evidence type="ECO:0000256" key="1">
    <source>
        <dbReference type="ARBA" id="ARBA00004123"/>
    </source>
</evidence>
<sequence length="332" mass="38366">MITDEPKVEITKEVLEGLKIQKVYKDFLKEINSIDFSQNGQFLVACDDQVINVFDIVNMKKIRTMYNNTQEIDFVRFTIDQNHIICVTKNEPYEIWHWAFEENQILRKFSGHTKIIYQLEIHNQIILSCSYDETLRLWELNQQQDTCYAVLDMSSKPDNKIIGALDYIGNSFGMAYVQKENGQSLNCVQLYQLRKFELGPYQIKQITGTPIIQFKFSLDNQFLLCVCSDGQIVILDSYLLNTLFEIPGNTDRLNVSVCFTPDSKFLITGSNSGILYIISIQNVNKTQTQTGQLIGKLQGHQRKCKLVLFNSKYCCLISTCRNLVVWTPNQIL</sequence>
<dbReference type="PROSITE" id="PS50082">
    <property type="entry name" value="WD_REPEATS_2"/>
    <property type="match status" value="1"/>
</dbReference>
<protein>
    <submittedName>
        <fullName evidence="6">Uncharacterized protein</fullName>
    </submittedName>
</protein>
<name>A0A8S1KXK0_9CILI</name>
<evidence type="ECO:0000313" key="6">
    <source>
        <dbReference type="EMBL" id="CAD8058635.1"/>
    </source>
</evidence>
<keyword evidence="3" id="KW-0677">Repeat</keyword>
<gene>
    <name evidence="6" type="ORF">PSON_ATCC_30995.1.T0120301</name>
</gene>
<reference evidence="6" key="1">
    <citation type="submission" date="2021-01" db="EMBL/GenBank/DDBJ databases">
        <authorList>
            <consortium name="Genoscope - CEA"/>
            <person name="William W."/>
        </authorList>
    </citation>
    <scope>NUCLEOTIDE SEQUENCE</scope>
</reference>
<dbReference type="InterPro" id="IPR001680">
    <property type="entry name" value="WD40_rpt"/>
</dbReference>
<comment type="caution">
    <text evidence="6">The sequence shown here is derived from an EMBL/GenBank/DDBJ whole genome shotgun (WGS) entry which is preliminary data.</text>
</comment>
<dbReference type="AlphaFoldDB" id="A0A8S1KXK0"/>
<dbReference type="PROSITE" id="PS00678">
    <property type="entry name" value="WD_REPEATS_1"/>
    <property type="match status" value="1"/>
</dbReference>
<evidence type="ECO:0000256" key="2">
    <source>
        <dbReference type="ARBA" id="ARBA00022574"/>
    </source>
</evidence>
<keyword evidence="2 5" id="KW-0853">WD repeat</keyword>
<dbReference type="PANTHER" id="PTHR19861:SF0">
    <property type="entry name" value="WD REPEAT-CONTAINING PROTEIN 82"/>
    <property type="match status" value="1"/>
</dbReference>
<dbReference type="Pfam" id="PF00400">
    <property type="entry name" value="WD40"/>
    <property type="match status" value="3"/>
</dbReference>
<dbReference type="PANTHER" id="PTHR19861">
    <property type="entry name" value="WD40 REPEAT PROTEIN SWD2"/>
    <property type="match status" value="1"/>
</dbReference>
<dbReference type="SMART" id="SM00320">
    <property type="entry name" value="WD40"/>
    <property type="match status" value="5"/>
</dbReference>
<dbReference type="GO" id="GO:0003682">
    <property type="term" value="F:chromatin binding"/>
    <property type="evidence" value="ECO:0007669"/>
    <property type="project" value="TreeGrafter"/>
</dbReference>
<dbReference type="OrthoDB" id="27537at2759"/>
<dbReference type="GO" id="GO:0048188">
    <property type="term" value="C:Set1C/COMPASS complex"/>
    <property type="evidence" value="ECO:0007669"/>
    <property type="project" value="TreeGrafter"/>
</dbReference>
<dbReference type="InterPro" id="IPR037867">
    <property type="entry name" value="Swd2/WDR82"/>
</dbReference>
<evidence type="ECO:0000256" key="3">
    <source>
        <dbReference type="ARBA" id="ARBA00022737"/>
    </source>
</evidence>
<feature type="repeat" description="WD" evidence="5">
    <location>
        <begin position="109"/>
        <end position="148"/>
    </location>
</feature>